<dbReference type="Pfam" id="PF00578">
    <property type="entry name" value="AhpC-TSA"/>
    <property type="match status" value="1"/>
</dbReference>
<dbReference type="InterPro" id="IPR013766">
    <property type="entry name" value="Thioredoxin_domain"/>
</dbReference>
<evidence type="ECO:0000256" key="2">
    <source>
        <dbReference type="ARBA" id="ARBA00023002"/>
    </source>
</evidence>
<organism evidence="4 5">
    <name type="scientific">Halovenus salina</name>
    <dbReference type="NCBI Taxonomy" id="1510225"/>
    <lineage>
        <taxon>Archaea</taxon>
        <taxon>Methanobacteriati</taxon>
        <taxon>Methanobacteriota</taxon>
        <taxon>Stenosarchaea group</taxon>
        <taxon>Halobacteria</taxon>
        <taxon>Halobacteriales</taxon>
        <taxon>Haloarculaceae</taxon>
        <taxon>Halovenus</taxon>
    </lineage>
</organism>
<reference evidence="4 5" key="1">
    <citation type="journal article" date="2019" name="Int. J. Syst. Evol. Microbiol.">
        <title>The Global Catalogue of Microorganisms (GCM) 10K type strain sequencing project: providing services to taxonomists for standard genome sequencing and annotation.</title>
        <authorList>
            <consortium name="The Broad Institute Genomics Platform"/>
            <consortium name="The Broad Institute Genome Sequencing Center for Infectious Disease"/>
            <person name="Wu L."/>
            <person name="Ma J."/>
        </authorList>
    </citation>
    <scope>NUCLEOTIDE SEQUENCE [LARGE SCALE GENOMIC DNA]</scope>
    <source>
        <strain evidence="4 5">JCM 30072</strain>
    </source>
</reference>
<keyword evidence="2" id="KW-0560">Oxidoreductase</keyword>
<proteinExistence type="inferred from homology"/>
<evidence type="ECO:0000259" key="3">
    <source>
        <dbReference type="PROSITE" id="PS51352"/>
    </source>
</evidence>
<dbReference type="InterPro" id="IPR000866">
    <property type="entry name" value="AhpC/TSA"/>
</dbReference>
<accession>A0ABD5VX98</accession>
<dbReference type="PANTHER" id="PTHR10681">
    <property type="entry name" value="THIOREDOXIN PEROXIDASE"/>
    <property type="match status" value="1"/>
</dbReference>
<dbReference type="PROSITE" id="PS51352">
    <property type="entry name" value="THIOREDOXIN_2"/>
    <property type="match status" value="1"/>
</dbReference>
<dbReference type="InterPro" id="IPR050217">
    <property type="entry name" value="Peroxiredoxin"/>
</dbReference>
<dbReference type="SUPFAM" id="SSF52833">
    <property type="entry name" value="Thioredoxin-like"/>
    <property type="match status" value="1"/>
</dbReference>
<dbReference type="InterPro" id="IPR036249">
    <property type="entry name" value="Thioredoxin-like_sf"/>
</dbReference>
<comment type="caution">
    <text evidence="4">The sequence shown here is derived from an EMBL/GenBank/DDBJ whole genome shotgun (WGS) entry which is preliminary data.</text>
</comment>
<dbReference type="Gene3D" id="3.40.30.10">
    <property type="entry name" value="Glutaredoxin"/>
    <property type="match status" value="1"/>
</dbReference>
<dbReference type="PANTHER" id="PTHR10681:SF128">
    <property type="entry name" value="THIOREDOXIN-DEPENDENT PEROXIDE REDUCTASE, MITOCHONDRIAL"/>
    <property type="match status" value="1"/>
</dbReference>
<evidence type="ECO:0000313" key="4">
    <source>
        <dbReference type="EMBL" id="MFC7057417.1"/>
    </source>
</evidence>
<sequence>MVTVGDSAPDFIATAFDDGEGVTLELFREVQAHDVTVLYFYPADFVPECTAELTAVRDAGWFGDDSLAIIGLSGDSLFSHAAYTAEYDLDLPLVSDFHGSVAESYDLLAEQWEGHSHIPGRAAVVIGGDWEIRSIEREVEPLAWASPAPVERAHEHIRDIGVDVARPDVSYE</sequence>
<dbReference type="EMBL" id="JBHSZI010000001">
    <property type="protein sequence ID" value="MFC7057417.1"/>
    <property type="molecule type" value="Genomic_DNA"/>
</dbReference>
<dbReference type="AlphaFoldDB" id="A0ABD5VX98"/>
<keyword evidence="5" id="KW-1185">Reference proteome</keyword>
<name>A0ABD5VX98_9EURY</name>
<comment type="similarity">
    <text evidence="1">Belongs to the peroxiredoxin family. AhpC/Prx1 subfamily.</text>
</comment>
<dbReference type="GO" id="GO:0016491">
    <property type="term" value="F:oxidoreductase activity"/>
    <property type="evidence" value="ECO:0007669"/>
    <property type="project" value="UniProtKB-KW"/>
</dbReference>
<protein>
    <submittedName>
        <fullName evidence="4">Redoxin domain-containing protein</fullName>
    </submittedName>
</protein>
<dbReference type="GeneID" id="76629279"/>
<feature type="domain" description="Thioredoxin" evidence="3">
    <location>
        <begin position="2"/>
        <end position="159"/>
    </location>
</feature>
<evidence type="ECO:0000256" key="1">
    <source>
        <dbReference type="ARBA" id="ARBA00009796"/>
    </source>
</evidence>
<dbReference type="RefSeq" id="WP_267163171.1">
    <property type="nucleotide sequence ID" value="NZ_CP112972.1"/>
</dbReference>
<evidence type="ECO:0000313" key="5">
    <source>
        <dbReference type="Proteomes" id="UP001596445"/>
    </source>
</evidence>
<dbReference type="Proteomes" id="UP001596445">
    <property type="component" value="Unassembled WGS sequence"/>
</dbReference>
<gene>
    <name evidence="4" type="ORF">ACFQQG_03570</name>
</gene>